<dbReference type="AlphaFoldDB" id="A0A857DH55"/>
<keyword evidence="1" id="KW-0812">Transmembrane</keyword>
<protein>
    <submittedName>
        <fullName evidence="2">Uncharacterized protein</fullName>
    </submittedName>
</protein>
<accession>A0A857DH55</accession>
<keyword evidence="1" id="KW-1133">Transmembrane helix</keyword>
<dbReference type="EMBL" id="CP046996">
    <property type="protein sequence ID" value="QHA00051.1"/>
    <property type="molecule type" value="Genomic_DNA"/>
</dbReference>
<sequence>MAVIFLLTIAFVAIGLFEIPALVRNKHWRELAVFSVFFVLAFILALLQAADVKIPSPVKGMEYLFKDILKLSYY</sequence>
<evidence type="ECO:0000313" key="3">
    <source>
        <dbReference type="Proteomes" id="UP000430508"/>
    </source>
</evidence>
<name>A0A857DH55_9FIRM</name>
<gene>
    <name evidence="2" type="ORF">GQ588_05015</name>
</gene>
<organism evidence="2 3">
    <name type="scientific">Dehalobacter restrictus</name>
    <dbReference type="NCBI Taxonomy" id="55583"/>
    <lineage>
        <taxon>Bacteria</taxon>
        <taxon>Bacillati</taxon>
        <taxon>Bacillota</taxon>
        <taxon>Clostridia</taxon>
        <taxon>Eubacteriales</taxon>
        <taxon>Desulfitobacteriaceae</taxon>
        <taxon>Dehalobacter</taxon>
    </lineage>
</organism>
<reference evidence="2 3" key="1">
    <citation type="submission" date="2019-12" db="EMBL/GenBank/DDBJ databases">
        <title>Sequence classification of anaerobic respiratory reductive dehalogenases: First we see many, then we see few.</title>
        <authorList>
            <person name="Molenda O."/>
            <person name="Puentes Jacome L.A."/>
            <person name="Cao X."/>
            <person name="Nesbo C.L."/>
            <person name="Tang S."/>
            <person name="Morson N."/>
            <person name="Patron J."/>
            <person name="Lomheim L."/>
            <person name="Wishart D.S."/>
            <person name="Edwards E.A."/>
        </authorList>
    </citation>
    <scope>NUCLEOTIDE SEQUENCE [LARGE SCALE GENOMIC DNA]</scope>
    <source>
        <strain evidence="2 3">12DCA</strain>
    </source>
</reference>
<evidence type="ECO:0000256" key="1">
    <source>
        <dbReference type="SAM" id="Phobius"/>
    </source>
</evidence>
<keyword evidence="1" id="KW-0472">Membrane</keyword>
<dbReference type="RefSeq" id="WP_019225464.1">
    <property type="nucleotide sequence ID" value="NZ_CP046996.1"/>
</dbReference>
<feature type="transmembrane region" description="Helical" evidence="1">
    <location>
        <begin position="31"/>
        <end position="50"/>
    </location>
</feature>
<proteinExistence type="predicted"/>
<evidence type="ECO:0000313" key="2">
    <source>
        <dbReference type="EMBL" id="QHA00051.1"/>
    </source>
</evidence>
<dbReference type="Proteomes" id="UP000430508">
    <property type="component" value="Chromosome"/>
</dbReference>